<dbReference type="EMBL" id="MNCJ02000331">
    <property type="protein sequence ID" value="KAF5759284.1"/>
    <property type="molecule type" value="Genomic_DNA"/>
</dbReference>
<organism evidence="2 3">
    <name type="scientific">Helianthus annuus</name>
    <name type="common">Common sunflower</name>
    <dbReference type="NCBI Taxonomy" id="4232"/>
    <lineage>
        <taxon>Eukaryota</taxon>
        <taxon>Viridiplantae</taxon>
        <taxon>Streptophyta</taxon>
        <taxon>Embryophyta</taxon>
        <taxon>Tracheophyta</taxon>
        <taxon>Spermatophyta</taxon>
        <taxon>Magnoliopsida</taxon>
        <taxon>eudicotyledons</taxon>
        <taxon>Gunneridae</taxon>
        <taxon>Pentapetalae</taxon>
        <taxon>asterids</taxon>
        <taxon>campanulids</taxon>
        <taxon>Asterales</taxon>
        <taxon>Asteraceae</taxon>
        <taxon>Asteroideae</taxon>
        <taxon>Heliantheae alliance</taxon>
        <taxon>Heliantheae</taxon>
        <taxon>Helianthus</taxon>
    </lineage>
</organism>
<sequence>MNTFIVDSDLHRCFPVIQISRSVMNKHHPNHHQLGSTVSLTKDFTHHHYQPTTTPFHHHLSLCHSLSLSTTITPPPQITTAPTTTAKPKSPLHINHHC</sequence>
<evidence type="ECO:0000313" key="3">
    <source>
        <dbReference type="Proteomes" id="UP000215914"/>
    </source>
</evidence>
<accession>A0A9K3DQ00</accession>
<name>A0A9K3DQ00_HELAN</name>
<feature type="compositionally biased region" description="Low complexity" evidence="1">
    <location>
        <begin position="79"/>
        <end position="91"/>
    </location>
</feature>
<gene>
    <name evidence="2" type="ORF">HanXRQr2_Chr16g0739401</name>
</gene>
<reference evidence="2" key="1">
    <citation type="journal article" date="2017" name="Nature">
        <title>The sunflower genome provides insights into oil metabolism, flowering and Asterid evolution.</title>
        <authorList>
            <person name="Badouin H."/>
            <person name="Gouzy J."/>
            <person name="Grassa C.J."/>
            <person name="Murat F."/>
            <person name="Staton S.E."/>
            <person name="Cottret L."/>
            <person name="Lelandais-Briere C."/>
            <person name="Owens G.L."/>
            <person name="Carrere S."/>
            <person name="Mayjonade B."/>
            <person name="Legrand L."/>
            <person name="Gill N."/>
            <person name="Kane N.C."/>
            <person name="Bowers J.E."/>
            <person name="Hubner S."/>
            <person name="Bellec A."/>
            <person name="Berard A."/>
            <person name="Berges H."/>
            <person name="Blanchet N."/>
            <person name="Boniface M.C."/>
            <person name="Brunel D."/>
            <person name="Catrice O."/>
            <person name="Chaidir N."/>
            <person name="Claudel C."/>
            <person name="Donnadieu C."/>
            <person name="Faraut T."/>
            <person name="Fievet G."/>
            <person name="Helmstetter N."/>
            <person name="King M."/>
            <person name="Knapp S.J."/>
            <person name="Lai Z."/>
            <person name="Le Paslier M.C."/>
            <person name="Lippi Y."/>
            <person name="Lorenzon L."/>
            <person name="Mandel J.R."/>
            <person name="Marage G."/>
            <person name="Marchand G."/>
            <person name="Marquand E."/>
            <person name="Bret-Mestries E."/>
            <person name="Morien E."/>
            <person name="Nambeesan S."/>
            <person name="Nguyen T."/>
            <person name="Pegot-Espagnet P."/>
            <person name="Pouilly N."/>
            <person name="Raftis F."/>
            <person name="Sallet E."/>
            <person name="Schiex T."/>
            <person name="Thomas J."/>
            <person name="Vandecasteele C."/>
            <person name="Vares D."/>
            <person name="Vear F."/>
            <person name="Vautrin S."/>
            <person name="Crespi M."/>
            <person name="Mangin B."/>
            <person name="Burke J.M."/>
            <person name="Salse J."/>
            <person name="Munos S."/>
            <person name="Vincourt P."/>
            <person name="Rieseberg L.H."/>
            <person name="Langlade N.B."/>
        </authorList>
    </citation>
    <scope>NUCLEOTIDE SEQUENCE</scope>
    <source>
        <tissue evidence="2">Leaves</tissue>
    </source>
</reference>
<comment type="caution">
    <text evidence="2">The sequence shown here is derived from an EMBL/GenBank/DDBJ whole genome shotgun (WGS) entry which is preliminary data.</text>
</comment>
<protein>
    <submittedName>
        <fullName evidence="2">Uncharacterized protein</fullName>
    </submittedName>
</protein>
<reference evidence="2" key="2">
    <citation type="submission" date="2020-06" db="EMBL/GenBank/DDBJ databases">
        <title>Helianthus annuus Genome sequencing and assembly Release 2.</title>
        <authorList>
            <person name="Gouzy J."/>
            <person name="Langlade N."/>
            <person name="Munos S."/>
        </authorList>
    </citation>
    <scope>NUCLEOTIDE SEQUENCE</scope>
    <source>
        <tissue evidence="2">Leaves</tissue>
    </source>
</reference>
<feature type="region of interest" description="Disordered" evidence="1">
    <location>
        <begin position="79"/>
        <end position="98"/>
    </location>
</feature>
<proteinExistence type="predicted"/>
<dbReference type="Gramene" id="mRNA:HanXRQr2_Chr16g0739401">
    <property type="protein sequence ID" value="mRNA:HanXRQr2_Chr16g0739401"/>
    <property type="gene ID" value="HanXRQr2_Chr16g0739401"/>
</dbReference>
<evidence type="ECO:0000256" key="1">
    <source>
        <dbReference type="SAM" id="MobiDB-lite"/>
    </source>
</evidence>
<keyword evidence="3" id="KW-1185">Reference proteome</keyword>
<dbReference type="Proteomes" id="UP000215914">
    <property type="component" value="Unassembled WGS sequence"/>
</dbReference>
<dbReference type="AlphaFoldDB" id="A0A9K3DQ00"/>
<evidence type="ECO:0000313" key="2">
    <source>
        <dbReference type="EMBL" id="KAF5759284.1"/>
    </source>
</evidence>